<dbReference type="EMBL" id="KN837319">
    <property type="protein sequence ID" value="KIJ27968.1"/>
    <property type="molecule type" value="Genomic_DNA"/>
</dbReference>
<keyword evidence="2" id="KW-1185">Reference proteome</keyword>
<reference evidence="1 2" key="1">
    <citation type="submission" date="2014-06" db="EMBL/GenBank/DDBJ databases">
        <title>Evolutionary Origins and Diversification of the Mycorrhizal Mutualists.</title>
        <authorList>
            <consortium name="DOE Joint Genome Institute"/>
            <consortium name="Mycorrhizal Genomics Consortium"/>
            <person name="Kohler A."/>
            <person name="Kuo A."/>
            <person name="Nagy L.G."/>
            <person name="Floudas D."/>
            <person name="Copeland A."/>
            <person name="Barry K.W."/>
            <person name="Cichocki N."/>
            <person name="Veneault-Fourrey C."/>
            <person name="LaButti K."/>
            <person name="Lindquist E.A."/>
            <person name="Lipzen A."/>
            <person name="Lundell T."/>
            <person name="Morin E."/>
            <person name="Murat C."/>
            <person name="Riley R."/>
            <person name="Ohm R."/>
            <person name="Sun H."/>
            <person name="Tunlid A."/>
            <person name="Henrissat B."/>
            <person name="Grigoriev I.V."/>
            <person name="Hibbett D.S."/>
            <person name="Martin F."/>
        </authorList>
    </citation>
    <scope>NUCLEOTIDE SEQUENCE [LARGE SCALE GENOMIC DNA]</scope>
    <source>
        <strain evidence="1 2">SS14</strain>
    </source>
</reference>
<dbReference type="Proteomes" id="UP000054279">
    <property type="component" value="Unassembled WGS sequence"/>
</dbReference>
<proteinExistence type="predicted"/>
<organism evidence="1 2">
    <name type="scientific">Sphaerobolus stellatus (strain SS14)</name>
    <dbReference type="NCBI Taxonomy" id="990650"/>
    <lineage>
        <taxon>Eukaryota</taxon>
        <taxon>Fungi</taxon>
        <taxon>Dikarya</taxon>
        <taxon>Basidiomycota</taxon>
        <taxon>Agaricomycotina</taxon>
        <taxon>Agaricomycetes</taxon>
        <taxon>Phallomycetidae</taxon>
        <taxon>Geastrales</taxon>
        <taxon>Sphaerobolaceae</taxon>
        <taxon>Sphaerobolus</taxon>
    </lineage>
</organism>
<evidence type="ECO:0000313" key="2">
    <source>
        <dbReference type="Proteomes" id="UP000054279"/>
    </source>
</evidence>
<evidence type="ECO:0000313" key="1">
    <source>
        <dbReference type="EMBL" id="KIJ27968.1"/>
    </source>
</evidence>
<dbReference type="AlphaFoldDB" id="A0A0C9TF86"/>
<protein>
    <submittedName>
        <fullName evidence="1">Uncharacterized protein</fullName>
    </submittedName>
</protein>
<sequence>MYAEEKQYPSAASYASQYPRQLRRPAFRRVSSSAIKAVAPELGNVAVEFILQKIGDVGEGMYYTARKSTPKCPPSRLPREIAVSMPSFASEATPAPTHVLAVYSTPSALAKQRVLLHSIHALILAATCANLPPLPYSTPARGPSTVTLPVIPLSIPSPEMFGALLEYLYTFDTDALICSLLPVSNAGNGIPPPDVMASKLQANPKSIPGCLARIHGLYNDVCALGVFDEKLWRTIEAAWEVCWIAMGN</sequence>
<dbReference type="HOGENOM" id="CLU_059618_0_0_1"/>
<dbReference type="OrthoDB" id="2570975at2759"/>
<accession>A0A0C9TF86</accession>
<name>A0A0C9TF86_SPHS4</name>
<gene>
    <name evidence="1" type="ORF">M422DRAFT_190333</name>
</gene>